<keyword evidence="4" id="KW-1185">Reference proteome</keyword>
<dbReference type="Proteomes" id="UP001497392">
    <property type="component" value="Unassembled WGS sequence"/>
</dbReference>
<dbReference type="InterPro" id="IPR005162">
    <property type="entry name" value="Retrotrans_gag_dom"/>
</dbReference>
<sequence>MKALLLETAKYTALHSKALKLLLERALSAPSVCASSPNSLADACCLIHRPSLFHGEQPEKEDVFSWLSTVDCAVGCISTESCVKAAYAATCLRGQALVLYTGLIKKQAPSFEELSKFLIKHFGGGNVEHRARQKLRSMYMKEGDLRGYLAEFMRYYSRCTANPVGPACATAWFHQGLTVELQAALLVDPATGLWWSDLTTLIDSAMTEDATLALKSKAAFSGAARVAAFQSAGGGQNEELRAANGIGGMGKGNDALNRGPGSALGSGQASSSKRKRPFKPPECVICGDPHHARECAKRFKPDNGATILLTDRL</sequence>
<organism evidence="3 4">
    <name type="scientific">Coccomyxa viridis</name>
    <dbReference type="NCBI Taxonomy" id="1274662"/>
    <lineage>
        <taxon>Eukaryota</taxon>
        <taxon>Viridiplantae</taxon>
        <taxon>Chlorophyta</taxon>
        <taxon>core chlorophytes</taxon>
        <taxon>Trebouxiophyceae</taxon>
        <taxon>Trebouxiophyceae incertae sedis</taxon>
        <taxon>Coccomyxaceae</taxon>
        <taxon>Coccomyxa</taxon>
    </lineage>
</organism>
<evidence type="ECO:0000259" key="2">
    <source>
        <dbReference type="Pfam" id="PF03732"/>
    </source>
</evidence>
<accession>A0ABP1FI51</accession>
<dbReference type="Pfam" id="PF03732">
    <property type="entry name" value="Retrotrans_gag"/>
    <property type="match status" value="1"/>
</dbReference>
<evidence type="ECO:0000313" key="4">
    <source>
        <dbReference type="Proteomes" id="UP001497392"/>
    </source>
</evidence>
<evidence type="ECO:0000313" key="3">
    <source>
        <dbReference type="EMBL" id="CAL5218864.1"/>
    </source>
</evidence>
<feature type="domain" description="Retrotransposon gag" evidence="2">
    <location>
        <begin position="87"/>
        <end position="177"/>
    </location>
</feature>
<dbReference type="EMBL" id="CAXHTA020000001">
    <property type="protein sequence ID" value="CAL5218864.1"/>
    <property type="molecule type" value="Genomic_DNA"/>
</dbReference>
<evidence type="ECO:0000256" key="1">
    <source>
        <dbReference type="SAM" id="MobiDB-lite"/>
    </source>
</evidence>
<protein>
    <submittedName>
        <fullName evidence="3">G597 protein</fullName>
    </submittedName>
</protein>
<gene>
    <name evidence="3" type="primary">g597</name>
    <name evidence="3" type="ORF">VP750_LOCUS523</name>
</gene>
<reference evidence="3 4" key="1">
    <citation type="submission" date="2024-06" db="EMBL/GenBank/DDBJ databases">
        <authorList>
            <person name="Kraege A."/>
            <person name="Thomma B."/>
        </authorList>
    </citation>
    <scope>NUCLEOTIDE SEQUENCE [LARGE SCALE GENOMIC DNA]</scope>
</reference>
<name>A0ABP1FI51_9CHLO</name>
<feature type="region of interest" description="Disordered" evidence="1">
    <location>
        <begin position="251"/>
        <end position="281"/>
    </location>
</feature>
<feature type="compositionally biased region" description="Low complexity" evidence="1">
    <location>
        <begin position="259"/>
        <end position="271"/>
    </location>
</feature>
<proteinExistence type="predicted"/>
<comment type="caution">
    <text evidence="3">The sequence shown here is derived from an EMBL/GenBank/DDBJ whole genome shotgun (WGS) entry which is preliminary data.</text>
</comment>